<protein>
    <submittedName>
        <fullName evidence="2">Uncharacterized protein</fullName>
    </submittedName>
</protein>
<proteinExistence type="predicted"/>
<feature type="region of interest" description="Disordered" evidence="1">
    <location>
        <begin position="1"/>
        <end position="29"/>
    </location>
</feature>
<feature type="compositionally biased region" description="Polar residues" evidence="1">
    <location>
        <begin position="7"/>
        <end position="21"/>
    </location>
</feature>
<reference evidence="2" key="1">
    <citation type="submission" date="2014-09" db="EMBL/GenBank/DDBJ databases">
        <authorList>
            <person name="Magalhaes I.L.F."/>
            <person name="Oliveira U."/>
            <person name="Santos F.R."/>
            <person name="Vidigal T.H.D.A."/>
            <person name="Brescovit A.D."/>
            <person name="Santos A.J."/>
        </authorList>
    </citation>
    <scope>NUCLEOTIDE SEQUENCE</scope>
    <source>
        <tissue evidence="2">Shoot tissue taken approximately 20 cm above the soil surface</tissue>
    </source>
</reference>
<sequence length="43" mass="4954">MKDRPNQSKSLLPTRSSTTSALELKRTTSAPELKRMVRCIRQH</sequence>
<dbReference type="AlphaFoldDB" id="A0A0A8YLR4"/>
<name>A0A0A8YLR4_ARUDO</name>
<evidence type="ECO:0000313" key="2">
    <source>
        <dbReference type="EMBL" id="JAD27561.1"/>
    </source>
</evidence>
<accession>A0A0A8YLR4</accession>
<reference evidence="2" key="2">
    <citation type="journal article" date="2015" name="Data Brief">
        <title>Shoot transcriptome of the giant reed, Arundo donax.</title>
        <authorList>
            <person name="Barrero R.A."/>
            <person name="Guerrero F.D."/>
            <person name="Moolhuijzen P."/>
            <person name="Goolsby J.A."/>
            <person name="Tidwell J."/>
            <person name="Bellgard S.E."/>
            <person name="Bellgard M.I."/>
        </authorList>
    </citation>
    <scope>NUCLEOTIDE SEQUENCE</scope>
    <source>
        <tissue evidence="2">Shoot tissue taken approximately 20 cm above the soil surface</tissue>
    </source>
</reference>
<dbReference type="EMBL" id="GBRH01270334">
    <property type="protein sequence ID" value="JAD27561.1"/>
    <property type="molecule type" value="Transcribed_RNA"/>
</dbReference>
<organism evidence="2">
    <name type="scientific">Arundo donax</name>
    <name type="common">Giant reed</name>
    <name type="synonym">Donax arundinaceus</name>
    <dbReference type="NCBI Taxonomy" id="35708"/>
    <lineage>
        <taxon>Eukaryota</taxon>
        <taxon>Viridiplantae</taxon>
        <taxon>Streptophyta</taxon>
        <taxon>Embryophyta</taxon>
        <taxon>Tracheophyta</taxon>
        <taxon>Spermatophyta</taxon>
        <taxon>Magnoliopsida</taxon>
        <taxon>Liliopsida</taxon>
        <taxon>Poales</taxon>
        <taxon>Poaceae</taxon>
        <taxon>PACMAD clade</taxon>
        <taxon>Arundinoideae</taxon>
        <taxon>Arundineae</taxon>
        <taxon>Arundo</taxon>
    </lineage>
</organism>
<evidence type="ECO:0000256" key="1">
    <source>
        <dbReference type="SAM" id="MobiDB-lite"/>
    </source>
</evidence>